<evidence type="ECO:0000259" key="1">
    <source>
        <dbReference type="SMART" id="SM01264"/>
    </source>
</evidence>
<dbReference type="AlphaFoldDB" id="A0A0A8B4J2"/>
<protein>
    <submittedName>
        <fullName evidence="2">Peptidase M16</fullName>
    </submittedName>
</protein>
<dbReference type="OrthoDB" id="9762027at2"/>
<dbReference type="InterPro" id="IPR007863">
    <property type="entry name" value="Peptidase_M16_C"/>
</dbReference>
<dbReference type="STRING" id="1531429.JI75_02685"/>
<dbReference type="Gene3D" id="3.30.830.10">
    <property type="entry name" value="Metalloenzyme, LuxS/M16 peptidase-like"/>
    <property type="match status" value="4"/>
</dbReference>
<reference evidence="2 3" key="2">
    <citation type="journal article" date="2015" name="Genome Announc.">
        <title>Complete Genome Sequence of Coriobacteriaceae Strain 68-1-3, a Novel Mucus-Degrading Isolate from the Swine Intestinal Tract.</title>
        <authorList>
            <person name="Looft T."/>
            <person name="Bayles D.O."/>
            <person name="Alt D.P."/>
            <person name="Stanton T.B."/>
        </authorList>
    </citation>
    <scope>NUCLEOTIDE SEQUENCE [LARGE SCALE GENOMIC DNA]</scope>
    <source>
        <strain evidence="2 3">68-1-3</strain>
    </source>
</reference>
<proteinExistence type="predicted"/>
<sequence length="992" mass="110785">MQLTIGSKLHGFTVEDAQDLSEINGTAFVMRHEESGARLLFLENDDNNKSFSIGFRTPPADDTGVFHILEHSVLCGSRKFPVKEPFVDLLKTSMQTFLNAMTFPDKTLYPVASTNERDLLNLMDVYLDAVLHPAIYSNRSVFEQEGWHYELRAKDGADESAALDAENSELVYNGVVFNEMKGALSNPSSVLFDELQLALFPDTAYAFESGGTPQAIPSLTYEGYLDEHRRHYRLDNSYTVLYGNLDIDRVLAFLDGAYFSPVSRETAEADRNRADRGLSPLRPRELRRQAPVVRGDVVRAMDTAPENACVGAAFVIGDFSDPARILATDVLLDALMGSNEAPVKRALLDAGVAAEIVAYTADSLLQPFAVVEARGIDGSTSERLLPELRSAVTRLVEQGFDRELVEASLSRSEFVMREHNFGMADGVAHAMTALCGWLYDDAMPTAYLRYEETFSRLRDGLETGYFEDLARSLFLGNDHWAKVEIVPETPGTDIEKSELACRNAQMGDEERARIIEAEQALRAFQTADDSPEAKASLPRLTLDDIGSAPAEAPVELDWKTPITTLRHRIETNRIAYAYRYFDAGVLSFEDLPYLSVLSMVLGKLATDSHSAAEIDTLVQGKLGNLSFYARVFELPEADGDPELKLVASASALEENAHWLASLPREVMLESDFSDASKIKDILMQRRIDMEQDFANSGHLYASERARSYYSKAGVLGEQLGNVDFYLFLKDLLDNFDQRANDLSKRLRALSEKLLNDNLCTVSFTGSDDAYDEFWKAHPALGRTTQREARLEIPEPSVRNEAFIVPSDVSYTALGWDSRLIGAAYTGTWNVASRALTFDYLWNEVRVKGGAYGVGFKTSRYGNMRFYSYRDPHIDETVERFCAASRWLDGFDPSPEAMEGFKVSTVAEMDTPIKARQLILRQDIEFFSRCKPEDRARIRKQALEATAHDVRALAPFVEQMTQHRAICTFGNRDAIEGSKIDMTVVDLLGSSSR</sequence>
<dbReference type="RefSeq" id="WP_039688522.1">
    <property type="nucleotide sequence ID" value="NZ_CP009302.1"/>
</dbReference>
<dbReference type="Pfam" id="PF08367">
    <property type="entry name" value="M16C_assoc"/>
    <property type="match status" value="1"/>
</dbReference>
<dbReference type="InterPro" id="IPR011249">
    <property type="entry name" value="Metalloenz_LuxS/M16"/>
</dbReference>
<gene>
    <name evidence="2" type="ORF">JI75_02685</name>
</gene>
<dbReference type="GO" id="GO:0046872">
    <property type="term" value="F:metal ion binding"/>
    <property type="evidence" value="ECO:0007669"/>
    <property type="project" value="InterPro"/>
</dbReference>
<dbReference type="PANTHER" id="PTHR43016">
    <property type="entry name" value="PRESEQUENCE PROTEASE"/>
    <property type="match status" value="1"/>
</dbReference>
<dbReference type="GO" id="GO:0004222">
    <property type="term" value="F:metalloendopeptidase activity"/>
    <property type="evidence" value="ECO:0007669"/>
    <property type="project" value="TreeGrafter"/>
</dbReference>
<evidence type="ECO:0000313" key="2">
    <source>
        <dbReference type="EMBL" id="AJC11733.1"/>
    </source>
</evidence>
<dbReference type="SUPFAM" id="SSF63411">
    <property type="entry name" value="LuxS/MPP-like metallohydrolase"/>
    <property type="match status" value="4"/>
</dbReference>
<dbReference type="HOGENOM" id="CLU_009165_1_0_11"/>
<dbReference type="Pfam" id="PF05193">
    <property type="entry name" value="Peptidase_M16_C"/>
    <property type="match status" value="1"/>
</dbReference>
<keyword evidence="3" id="KW-1185">Reference proteome</keyword>
<dbReference type="Pfam" id="PF22516">
    <property type="entry name" value="PreP_C"/>
    <property type="match status" value="1"/>
</dbReference>
<feature type="domain" description="Peptidase M16C associated" evidence="1">
    <location>
        <begin position="485"/>
        <end position="731"/>
    </location>
</feature>
<dbReference type="InterPro" id="IPR055130">
    <property type="entry name" value="PreP_C"/>
</dbReference>
<reference evidence="3" key="1">
    <citation type="submission" date="2014-08" db="EMBL/GenBank/DDBJ databases">
        <title>Coriobacteriaceae sp. complete genome.</title>
        <authorList>
            <person name="Looft T."/>
            <person name="Bayles D.O."/>
            <person name="Stanton T.B."/>
        </authorList>
    </citation>
    <scope>NUCLEOTIDE SEQUENCE [LARGE SCALE GENOMIC DNA]</scope>
    <source>
        <strain evidence="3">68-1-3</strain>
    </source>
</reference>
<dbReference type="GO" id="GO:0016485">
    <property type="term" value="P:protein processing"/>
    <property type="evidence" value="ECO:0007669"/>
    <property type="project" value="TreeGrafter"/>
</dbReference>
<organism evidence="2 3">
    <name type="scientific">Berryella intestinalis</name>
    <dbReference type="NCBI Taxonomy" id="1531429"/>
    <lineage>
        <taxon>Bacteria</taxon>
        <taxon>Bacillati</taxon>
        <taxon>Actinomycetota</taxon>
        <taxon>Coriobacteriia</taxon>
        <taxon>Eggerthellales</taxon>
        <taxon>Eggerthellaceae</taxon>
        <taxon>Berryella</taxon>
    </lineage>
</organism>
<accession>A0A0A8B4J2</accession>
<dbReference type="SMART" id="SM01264">
    <property type="entry name" value="M16C_associated"/>
    <property type="match status" value="1"/>
</dbReference>
<dbReference type="InterPro" id="IPR013578">
    <property type="entry name" value="Peptidase_M16C_assoc"/>
</dbReference>
<dbReference type="EMBL" id="CP009302">
    <property type="protein sequence ID" value="AJC11733.1"/>
    <property type="molecule type" value="Genomic_DNA"/>
</dbReference>
<dbReference type="PANTHER" id="PTHR43016:SF13">
    <property type="entry name" value="PRESEQUENCE PROTEASE, MITOCHONDRIAL"/>
    <property type="match status" value="1"/>
</dbReference>
<evidence type="ECO:0000313" key="3">
    <source>
        <dbReference type="Proteomes" id="UP000031121"/>
    </source>
</evidence>
<name>A0A0A8B4J2_9ACTN</name>
<dbReference type="KEGG" id="cbac:JI75_02685"/>
<dbReference type="Proteomes" id="UP000031121">
    <property type="component" value="Chromosome"/>
</dbReference>